<feature type="transmembrane region" description="Helical" evidence="4">
    <location>
        <begin position="12"/>
        <end position="31"/>
    </location>
</feature>
<proteinExistence type="predicted"/>
<evidence type="ECO:0000256" key="2">
    <source>
        <dbReference type="ARBA" id="ARBA00022679"/>
    </source>
</evidence>
<dbReference type="RefSeq" id="WP_105193028.1">
    <property type="nucleotide sequence ID" value="NZ_PSZM01000034.1"/>
</dbReference>
<sequence length="271" mass="31216">MKDKKRIFKDAFGHWFFLKRFLVFTLGLFSYNRFNGFNKLKIKGTENLINLPNTNVLFVSNHQTYFADVFAMYHVFCAVKHGYIDTIKNPIYLMDPKIDLYYVAAKETMNKGLLAKIFSYTGAITVKRTWRDAGKNVNRLVDMSEIGNIIKALNSGWVVTFPQGTTTPWSPGRKGSAKIIQKNKPIVIPVVIDGFRRAFDKKGLIVKKRGVEPKMTFKPPLEIDFESENANTILDKIMIAIEQAPEFLKVKSVEELEAEREEEKTRPFFEI</sequence>
<dbReference type="InterPro" id="IPR002123">
    <property type="entry name" value="Plipid/glycerol_acylTrfase"/>
</dbReference>
<dbReference type="PANTHER" id="PTHR10434">
    <property type="entry name" value="1-ACYL-SN-GLYCEROL-3-PHOSPHATE ACYLTRANSFERASE"/>
    <property type="match status" value="1"/>
</dbReference>
<dbReference type="AlphaFoldDB" id="A0A2S8AEG3"/>
<dbReference type="SUPFAM" id="SSF69593">
    <property type="entry name" value="Glycerol-3-phosphate (1)-acyltransferase"/>
    <property type="match status" value="1"/>
</dbReference>
<comment type="pathway">
    <text evidence="1">Lipid metabolism.</text>
</comment>
<dbReference type="Proteomes" id="UP000238042">
    <property type="component" value="Unassembled WGS sequence"/>
</dbReference>
<evidence type="ECO:0000259" key="5">
    <source>
        <dbReference type="SMART" id="SM00563"/>
    </source>
</evidence>
<protein>
    <submittedName>
        <fullName evidence="6">1-acyl-sn-glycerol-3-phosphate acyltransferase</fullName>
    </submittedName>
</protein>
<keyword evidence="3 6" id="KW-0012">Acyltransferase</keyword>
<accession>A0A2S8AEG3</accession>
<evidence type="ECO:0000313" key="6">
    <source>
        <dbReference type="EMBL" id="PQL93482.1"/>
    </source>
</evidence>
<dbReference type="OrthoDB" id="1450572at2"/>
<keyword evidence="7" id="KW-1185">Reference proteome</keyword>
<keyword evidence="4" id="KW-0472">Membrane</keyword>
<keyword evidence="4" id="KW-0812">Transmembrane</keyword>
<keyword evidence="2 6" id="KW-0808">Transferase</keyword>
<evidence type="ECO:0000256" key="3">
    <source>
        <dbReference type="ARBA" id="ARBA00023315"/>
    </source>
</evidence>
<gene>
    <name evidence="6" type="ORF">C4S77_04890</name>
</gene>
<reference evidence="6 7" key="1">
    <citation type="submission" date="2018-02" db="EMBL/GenBank/DDBJ databases">
        <title>Genome sequences of Apibacter spp., gut symbionts of Asian honey bees.</title>
        <authorList>
            <person name="Kwong W.K."/>
            <person name="Steele M.I."/>
            <person name="Moran N.A."/>
        </authorList>
    </citation>
    <scope>NUCLEOTIDE SEQUENCE [LARGE SCALE GENOMIC DNA]</scope>
    <source>
        <strain evidence="7">wkB301</strain>
    </source>
</reference>
<comment type="caution">
    <text evidence="6">The sequence shown here is derived from an EMBL/GenBank/DDBJ whole genome shotgun (WGS) entry which is preliminary data.</text>
</comment>
<dbReference type="CDD" id="cd07989">
    <property type="entry name" value="LPLAT_AGPAT-like"/>
    <property type="match status" value="1"/>
</dbReference>
<dbReference type="PANTHER" id="PTHR10434:SF11">
    <property type="entry name" value="1-ACYL-SN-GLYCEROL-3-PHOSPHATE ACYLTRANSFERASE"/>
    <property type="match status" value="1"/>
</dbReference>
<keyword evidence="4" id="KW-1133">Transmembrane helix</keyword>
<organism evidence="6 7">
    <name type="scientific">Apibacter adventoris</name>
    <dbReference type="NCBI Taxonomy" id="1679466"/>
    <lineage>
        <taxon>Bacteria</taxon>
        <taxon>Pseudomonadati</taxon>
        <taxon>Bacteroidota</taxon>
        <taxon>Flavobacteriia</taxon>
        <taxon>Flavobacteriales</taxon>
        <taxon>Weeksellaceae</taxon>
        <taxon>Apibacter</taxon>
    </lineage>
</organism>
<dbReference type="GO" id="GO:0003841">
    <property type="term" value="F:1-acylglycerol-3-phosphate O-acyltransferase activity"/>
    <property type="evidence" value="ECO:0007669"/>
    <property type="project" value="TreeGrafter"/>
</dbReference>
<evidence type="ECO:0000256" key="1">
    <source>
        <dbReference type="ARBA" id="ARBA00005189"/>
    </source>
</evidence>
<name>A0A2S8AEG3_9FLAO</name>
<evidence type="ECO:0000256" key="4">
    <source>
        <dbReference type="SAM" id="Phobius"/>
    </source>
</evidence>
<dbReference type="EMBL" id="PSZM01000034">
    <property type="protein sequence ID" value="PQL93482.1"/>
    <property type="molecule type" value="Genomic_DNA"/>
</dbReference>
<feature type="domain" description="Phospholipid/glycerol acyltransferase" evidence="5">
    <location>
        <begin position="56"/>
        <end position="195"/>
    </location>
</feature>
<dbReference type="SMART" id="SM00563">
    <property type="entry name" value="PlsC"/>
    <property type="match status" value="1"/>
</dbReference>
<evidence type="ECO:0000313" key="7">
    <source>
        <dbReference type="Proteomes" id="UP000238042"/>
    </source>
</evidence>
<dbReference type="GO" id="GO:0006654">
    <property type="term" value="P:phosphatidic acid biosynthetic process"/>
    <property type="evidence" value="ECO:0007669"/>
    <property type="project" value="TreeGrafter"/>
</dbReference>
<dbReference type="Pfam" id="PF01553">
    <property type="entry name" value="Acyltransferase"/>
    <property type="match status" value="1"/>
</dbReference>